<sequence length="472" mass="49231">MKKNHAAAMRTDPAIEISSDEALPVGAEASGPSLVGPSSGDDDGDMSGVGDGGDDADGESDELVGPSDELVGPSDELVGPSDELVGPSDELVGPPELESGLGAGVLADEDFGAFAGAPPPEDGEALGVAEEFFLVVVGAEAVGGEVGAEAVCFGDPAAGGFGDPAAVGFGDAAPEGCLGDAAAVGEAVGELLLALALGAPAGVGGSAAKTAVMAKTATAIDRSVMVLVIFKLSIKAMPKRAAEAPPSSETQRVKPADSFGDYRSQVSRLLSQQEKISLRDQEATMSHSNTAIGAGMSHLKREDLNVLLRQCVRDLTPEVNEMHMRVCSMKLFSDKATKCSVPADSEEETEDDVKNLLSNPDIVKKLTSQYSNVLLHELDDMQQQLENILDDVVATCRPMSRGEKLDLRKAIMELPGGNRDRIAGIVEEHCKTSGKEFSDEVIANLDQSEDNIMLWRLHYYIGAVKNAQKLAS</sequence>
<accession>A0A8X7UM46</accession>
<evidence type="ECO:0000313" key="3">
    <source>
        <dbReference type="EMBL" id="KAG2283712.1"/>
    </source>
</evidence>
<keyword evidence="4" id="KW-1185">Reference proteome</keyword>
<dbReference type="AlphaFoldDB" id="A0A8X7UM46"/>
<evidence type="ECO:0000313" key="4">
    <source>
        <dbReference type="Proteomes" id="UP000886595"/>
    </source>
</evidence>
<dbReference type="Gene3D" id="1.20.1270.220">
    <property type="match status" value="1"/>
</dbReference>
<organism evidence="3 4">
    <name type="scientific">Brassica carinata</name>
    <name type="common">Ethiopian mustard</name>
    <name type="synonym">Abyssinian cabbage</name>
    <dbReference type="NCBI Taxonomy" id="52824"/>
    <lineage>
        <taxon>Eukaryota</taxon>
        <taxon>Viridiplantae</taxon>
        <taxon>Streptophyta</taxon>
        <taxon>Embryophyta</taxon>
        <taxon>Tracheophyta</taxon>
        <taxon>Spermatophyta</taxon>
        <taxon>Magnoliopsida</taxon>
        <taxon>eudicotyledons</taxon>
        <taxon>Gunneridae</taxon>
        <taxon>Pentapetalae</taxon>
        <taxon>rosids</taxon>
        <taxon>malvids</taxon>
        <taxon>Brassicales</taxon>
        <taxon>Brassicaceae</taxon>
        <taxon>Brassiceae</taxon>
        <taxon>Brassica</taxon>
    </lineage>
</organism>
<name>A0A8X7UM46_BRACI</name>
<protein>
    <recommendedName>
        <fullName evidence="2">NET domain-containing protein</fullName>
    </recommendedName>
</protein>
<dbReference type="Proteomes" id="UP000886595">
    <property type="component" value="Unassembled WGS sequence"/>
</dbReference>
<feature type="region of interest" description="Disordered" evidence="1">
    <location>
        <begin position="1"/>
        <end position="102"/>
    </location>
</feature>
<evidence type="ECO:0000259" key="2">
    <source>
        <dbReference type="PROSITE" id="PS51525"/>
    </source>
</evidence>
<dbReference type="InterPro" id="IPR038336">
    <property type="entry name" value="NET_sf"/>
</dbReference>
<feature type="compositionally biased region" description="Acidic residues" evidence="1">
    <location>
        <begin position="52"/>
        <end position="62"/>
    </location>
</feature>
<dbReference type="Pfam" id="PF17035">
    <property type="entry name" value="BET"/>
    <property type="match status" value="1"/>
</dbReference>
<gene>
    <name evidence="3" type="ORF">Bca52824_054932</name>
</gene>
<feature type="domain" description="NET" evidence="2">
    <location>
        <begin position="389"/>
        <end position="472"/>
    </location>
</feature>
<proteinExistence type="predicted"/>
<dbReference type="InterPro" id="IPR027353">
    <property type="entry name" value="NET_dom"/>
</dbReference>
<dbReference type="PROSITE" id="PS51525">
    <property type="entry name" value="NET"/>
    <property type="match status" value="1"/>
</dbReference>
<reference evidence="3 4" key="1">
    <citation type="submission" date="2020-02" db="EMBL/GenBank/DDBJ databases">
        <authorList>
            <person name="Ma Q."/>
            <person name="Huang Y."/>
            <person name="Song X."/>
            <person name="Pei D."/>
        </authorList>
    </citation>
    <scope>NUCLEOTIDE SEQUENCE [LARGE SCALE GENOMIC DNA]</scope>
    <source>
        <strain evidence="3">Sxm20200214</strain>
        <tissue evidence="3">Leaf</tissue>
    </source>
</reference>
<evidence type="ECO:0000256" key="1">
    <source>
        <dbReference type="SAM" id="MobiDB-lite"/>
    </source>
</evidence>
<comment type="caution">
    <text evidence="3">The sequence shown here is derived from an EMBL/GenBank/DDBJ whole genome shotgun (WGS) entry which is preliminary data.</text>
</comment>
<dbReference type="EMBL" id="JAAMPC010000011">
    <property type="protein sequence ID" value="KAG2283712.1"/>
    <property type="molecule type" value="Genomic_DNA"/>
</dbReference>
<feature type="compositionally biased region" description="Low complexity" evidence="1">
    <location>
        <begin position="29"/>
        <end position="39"/>
    </location>
</feature>
<dbReference type="OrthoDB" id="21449at2759"/>